<dbReference type="PANTHER" id="PTHR22911">
    <property type="entry name" value="ACYL-MALONYL CONDENSING ENZYME-RELATED"/>
    <property type="match status" value="1"/>
</dbReference>
<feature type="transmembrane region" description="Helical" evidence="1">
    <location>
        <begin position="209"/>
        <end position="229"/>
    </location>
</feature>
<dbReference type="EMBL" id="PVLQ01000012">
    <property type="protein sequence ID" value="PRD66575.1"/>
    <property type="molecule type" value="Genomic_DNA"/>
</dbReference>
<keyword evidence="1" id="KW-0472">Membrane</keyword>
<name>A0A2S9K866_9BURK</name>
<dbReference type="AlphaFoldDB" id="A0A2S9K866"/>
<dbReference type="PANTHER" id="PTHR22911:SF103">
    <property type="entry name" value="BLR2811 PROTEIN"/>
    <property type="match status" value="1"/>
</dbReference>
<feature type="transmembrane region" description="Helical" evidence="1">
    <location>
        <begin position="182"/>
        <end position="203"/>
    </location>
</feature>
<gene>
    <name evidence="3" type="ORF">C6P64_03495</name>
</gene>
<dbReference type="Proteomes" id="UP000238589">
    <property type="component" value="Unassembled WGS sequence"/>
</dbReference>
<dbReference type="Pfam" id="PF00892">
    <property type="entry name" value="EamA"/>
    <property type="match status" value="2"/>
</dbReference>
<evidence type="ECO:0000259" key="2">
    <source>
        <dbReference type="Pfam" id="PF00892"/>
    </source>
</evidence>
<feature type="transmembrane region" description="Helical" evidence="1">
    <location>
        <begin position="40"/>
        <end position="59"/>
    </location>
</feature>
<keyword evidence="1" id="KW-1133">Transmembrane helix</keyword>
<keyword evidence="4" id="KW-1185">Reference proteome</keyword>
<feature type="domain" description="EamA" evidence="2">
    <location>
        <begin position="10"/>
        <end position="143"/>
    </location>
</feature>
<proteinExistence type="predicted"/>
<feature type="domain" description="EamA" evidence="2">
    <location>
        <begin position="152"/>
        <end position="277"/>
    </location>
</feature>
<accession>A0A2S9K866</accession>
<keyword evidence="1" id="KW-0812">Transmembrane</keyword>
<feature type="transmembrane region" description="Helical" evidence="1">
    <location>
        <begin position="79"/>
        <end position="96"/>
    </location>
</feature>
<evidence type="ECO:0000313" key="4">
    <source>
        <dbReference type="Proteomes" id="UP000238589"/>
    </source>
</evidence>
<dbReference type="RefSeq" id="WP_105747415.1">
    <property type="nucleotide sequence ID" value="NZ_PVLQ01000012.1"/>
</dbReference>
<dbReference type="SUPFAM" id="SSF103481">
    <property type="entry name" value="Multidrug resistance efflux transporter EmrE"/>
    <property type="match status" value="2"/>
</dbReference>
<dbReference type="OrthoDB" id="8584557at2"/>
<dbReference type="InterPro" id="IPR037185">
    <property type="entry name" value="EmrE-like"/>
</dbReference>
<sequence length="288" mass="31198">MNATARRPGLGILLAILATLCFALLDTASQYAGRLAVPVLMAIWFRFAIQTLMTTALLWPQYRRRLFQTQAPRAQLARGLLMVGSFGFSFLSLRFLPVGEFTAIMMLIPLAVTLLASLILRERVSPLGWLLVAGGFSGALIVIRPHGSDFHLGMLLPLLSVLINALLQVLTSRMVRTEDPGVTHFYTGLTGLACTSLVVPLGWQWLADWRQWAAIALMGLFGSIGHFLLIKAFQQTPASRVAPYLYAQIGFATLAGWAAFGHAPDALALLGIAVIALCGLAGARLKRS</sequence>
<evidence type="ECO:0000256" key="1">
    <source>
        <dbReference type="SAM" id="Phobius"/>
    </source>
</evidence>
<evidence type="ECO:0000313" key="3">
    <source>
        <dbReference type="EMBL" id="PRD66575.1"/>
    </source>
</evidence>
<reference evidence="3 4" key="1">
    <citation type="submission" date="2018-03" db="EMBL/GenBank/DDBJ databases">
        <title>Comparative genomics illustrates the genes involved in a hyperalkaliphilic mechanisms of Serpentinomonas isolated from highly-alkaline calcium-rich serpentinized springs.</title>
        <authorList>
            <person name="Suzuki S."/>
            <person name="Ishii S."/>
            <person name="Walworth N."/>
            <person name="Bird L."/>
            <person name="Kuenen J.G."/>
            <person name="Nealson K.H."/>
        </authorList>
    </citation>
    <scope>NUCLEOTIDE SEQUENCE [LARGE SCALE GENOMIC DNA]</scope>
    <source>
        <strain evidence="3 4">P1</strain>
    </source>
</reference>
<feature type="transmembrane region" description="Helical" evidence="1">
    <location>
        <begin position="266"/>
        <end position="285"/>
    </location>
</feature>
<dbReference type="GO" id="GO:0016020">
    <property type="term" value="C:membrane"/>
    <property type="evidence" value="ECO:0007669"/>
    <property type="project" value="InterPro"/>
</dbReference>
<comment type="caution">
    <text evidence="3">The sequence shown here is derived from an EMBL/GenBank/DDBJ whole genome shotgun (WGS) entry which is preliminary data.</text>
</comment>
<feature type="transmembrane region" description="Helical" evidence="1">
    <location>
        <begin position="127"/>
        <end position="144"/>
    </location>
</feature>
<feature type="transmembrane region" description="Helical" evidence="1">
    <location>
        <begin position="150"/>
        <end position="170"/>
    </location>
</feature>
<protein>
    <submittedName>
        <fullName evidence="3">EamA/RhaT family transporter</fullName>
    </submittedName>
</protein>
<organism evidence="3 4">
    <name type="scientific">Malikia granosa</name>
    <dbReference type="NCBI Taxonomy" id="263067"/>
    <lineage>
        <taxon>Bacteria</taxon>
        <taxon>Pseudomonadati</taxon>
        <taxon>Pseudomonadota</taxon>
        <taxon>Betaproteobacteria</taxon>
        <taxon>Burkholderiales</taxon>
        <taxon>Comamonadaceae</taxon>
        <taxon>Malikia</taxon>
    </lineage>
</organism>
<feature type="transmembrane region" description="Helical" evidence="1">
    <location>
        <begin position="241"/>
        <end position="260"/>
    </location>
</feature>
<dbReference type="InterPro" id="IPR000620">
    <property type="entry name" value="EamA_dom"/>
</dbReference>
<feature type="transmembrane region" description="Helical" evidence="1">
    <location>
        <begin position="102"/>
        <end position="120"/>
    </location>
</feature>